<accession>A0A5C2HDF0</accession>
<dbReference type="Gene3D" id="3.40.50.300">
    <property type="entry name" value="P-loop containing nucleotide triphosphate hydrolases"/>
    <property type="match status" value="1"/>
</dbReference>
<protein>
    <submittedName>
        <fullName evidence="1">Uncharacterized protein</fullName>
    </submittedName>
</protein>
<organism evidence="1 2">
    <name type="scientific">Malaciobacter pacificus</name>
    <dbReference type="NCBI Taxonomy" id="1080223"/>
    <lineage>
        <taxon>Bacteria</taxon>
        <taxon>Pseudomonadati</taxon>
        <taxon>Campylobacterota</taxon>
        <taxon>Epsilonproteobacteria</taxon>
        <taxon>Campylobacterales</taxon>
        <taxon>Arcobacteraceae</taxon>
        <taxon>Malaciobacter</taxon>
    </lineage>
</organism>
<dbReference type="InterPro" id="IPR027417">
    <property type="entry name" value="P-loop_NTPase"/>
</dbReference>
<dbReference type="EMBL" id="CP035928">
    <property type="protein sequence ID" value="QEP35176.1"/>
    <property type="molecule type" value="Genomic_DNA"/>
</dbReference>
<name>A0A5C2HDF0_9BACT</name>
<keyword evidence="2" id="KW-1185">Reference proteome</keyword>
<dbReference type="OrthoDB" id="9780677at2"/>
<dbReference type="Proteomes" id="UP000322726">
    <property type="component" value="Chromosome"/>
</dbReference>
<dbReference type="RefSeq" id="WP_130234075.1">
    <property type="nucleotide sequence ID" value="NZ_BMEF01000006.1"/>
</dbReference>
<evidence type="ECO:0000313" key="1">
    <source>
        <dbReference type="EMBL" id="QEP35176.1"/>
    </source>
</evidence>
<proteinExistence type="predicted"/>
<evidence type="ECO:0000313" key="2">
    <source>
        <dbReference type="Proteomes" id="UP000322726"/>
    </source>
</evidence>
<reference evidence="1" key="1">
    <citation type="submission" date="2019-09" db="EMBL/GenBank/DDBJ databases">
        <title>Complete genome sequencing of four Arcobacter species reveals a diverse suite of mobile elements.</title>
        <authorList>
            <person name="Miller W.G."/>
            <person name="Yee E."/>
            <person name="Bono J.L."/>
        </authorList>
    </citation>
    <scope>NUCLEOTIDE SEQUENCE [LARGE SCALE GENOMIC DNA]</scope>
    <source>
        <strain evidence="1">LMG 26638</strain>
    </source>
</reference>
<dbReference type="AlphaFoldDB" id="A0A5C2HDF0"/>
<gene>
    <name evidence="1" type="ORF">APAC_2104</name>
</gene>
<dbReference type="KEGG" id="apai:APAC_2104"/>
<reference evidence="1" key="2">
    <citation type="submission" date="2019-09" db="EMBL/GenBank/DDBJ databases">
        <title>Taxonomic note: a critical rebuttal of the proposed division of the genus Arcobacter into six genera, emended descriptions of Arcobacter anaerophilus and the genus Arcobacter, and an assessment of genus-level boundaries for Epsilonproteobacteria using in silico genomic comparator tools.</title>
        <authorList>
            <person name="On S.L.W."/>
            <person name="Miller W.G."/>
            <person name="Biggs P."/>
            <person name="Cornelius A."/>
            <person name="Vandamme P."/>
        </authorList>
    </citation>
    <scope>NUCLEOTIDE SEQUENCE [LARGE SCALE GENOMIC DNA]</scope>
    <source>
        <strain evidence="1">LMG 26638</strain>
    </source>
</reference>
<dbReference type="SUPFAM" id="SSF52540">
    <property type="entry name" value="P-loop containing nucleoside triphosphate hydrolases"/>
    <property type="match status" value="1"/>
</dbReference>
<sequence>MKELQKKDLYITTALKGGVGKTTIASAILTVIKYKLAKEESKNDLKFNIVEIDDTKTEITWKSERIRYKKFEVFDYKDAIVEIQRTYSDSNIIEILDLGGGYDKTKSLLEHIAKMRLDEIFNLHFIVPTNRTRFIFDSTKATLELIHNLFNCQSTLVYNKVVNNANEEFHAFFGNQKWDLKSRFDEVDKYIKDEIVVYDDISSLLDNAATETGESTLDFYINSEYIVNNWIEYRLEALNSGDQAINDAMMLYDISYDFLEFFKKIRFEVTR</sequence>